<dbReference type="PANTHER" id="PTHR33744">
    <property type="entry name" value="CARBOHYDRATE DIACID REGULATOR"/>
    <property type="match status" value="1"/>
</dbReference>
<evidence type="ECO:0000259" key="3">
    <source>
        <dbReference type="Pfam" id="PF13556"/>
    </source>
</evidence>
<evidence type="ECO:0000313" key="6">
    <source>
        <dbReference type="Proteomes" id="UP000027931"/>
    </source>
</evidence>
<feature type="domain" description="PucR C-terminal helix-turn-helix" evidence="3">
    <location>
        <begin position="492"/>
        <end position="550"/>
    </location>
</feature>
<comment type="caution">
    <text evidence="5">The sequence shown here is derived from an EMBL/GenBank/DDBJ whole genome shotgun (WGS) entry which is preliminary data.</text>
</comment>
<organism evidence="5 6">
    <name type="scientific">Tumebacillus flagellatus</name>
    <dbReference type="NCBI Taxonomy" id="1157490"/>
    <lineage>
        <taxon>Bacteria</taxon>
        <taxon>Bacillati</taxon>
        <taxon>Bacillota</taxon>
        <taxon>Bacilli</taxon>
        <taxon>Bacillales</taxon>
        <taxon>Alicyclobacillaceae</taxon>
        <taxon>Tumebacillus</taxon>
    </lineage>
</organism>
<accession>A0A074LIJ1</accession>
<dbReference type="PANTHER" id="PTHR33744:SF1">
    <property type="entry name" value="DNA-BINDING TRANSCRIPTIONAL ACTIVATOR ADER"/>
    <property type="match status" value="1"/>
</dbReference>
<dbReference type="AlphaFoldDB" id="A0A074LIJ1"/>
<dbReference type="OrthoDB" id="143422at2"/>
<gene>
    <name evidence="5" type="ORF">EL26_23455</name>
</gene>
<comment type="similarity">
    <text evidence="1">Belongs to the CdaR family.</text>
</comment>
<evidence type="ECO:0000313" key="5">
    <source>
        <dbReference type="EMBL" id="KEO80959.1"/>
    </source>
</evidence>
<feature type="domain" description="CdaR GGDEF-like" evidence="4">
    <location>
        <begin position="330"/>
        <end position="444"/>
    </location>
</feature>
<keyword evidence="6" id="KW-1185">Reference proteome</keyword>
<dbReference type="InterPro" id="IPR051448">
    <property type="entry name" value="CdaR-like_regulators"/>
</dbReference>
<dbReference type="Pfam" id="PF07905">
    <property type="entry name" value="PucR"/>
    <property type="match status" value="1"/>
</dbReference>
<reference evidence="5 6" key="1">
    <citation type="journal article" date="2013" name="Int. J. Syst. Evol. Microbiol.">
        <title>Tumebacillus flagellatus sp. nov., an alpha-amylase/pullulanase-producing bacterium isolated from cassava wastewater.</title>
        <authorList>
            <person name="Wang Q."/>
            <person name="Xie N."/>
            <person name="Qin Y."/>
            <person name="Shen N."/>
            <person name="Zhu J."/>
            <person name="Mi H."/>
            <person name="Huang R."/>
        </authorList>
    </citation>
    <scope>NUCLEOTIDE SEQUENCE [LARGE SCALE GENOMIC DNA]</scope>
    <source>
        <strain evidence="5 6">GST4</strain>
    </source>
</reference>
<dbReference type="EMBL" id="JMIR01000053">
    <property type="protein sequence ID" value="KEO80959.1"/>
    <property type="molecule type" value="Genomic_DNA"/>
</dbReference>
<dbReference type="InterPro" id="IPR025736">
    <property type="entry name" value="PucR_C-HTH_dom"/>
</dbReference>
<dbReference type="STRING" id="1157490.EL26_23455"/>
<dbReference type="Pfam" id="PF17853">
    <property type="entry name" value="GGDEF_2"/>
    <property type="match status" value="1"/>
</dbReference>
<dbReference type="eggNOG" id="COG2508">
    <property type="taxonomic scope" value="Bacteria"/>
</dbReference>
<dbReference type="Gene3D" id="1.10.10.2840">
    <property type="entry name" value="PucR C-terminal helix-turn-helix domain"/>
    <property type="match status" value="1"/>
</dbReference>
<sequence>MKQQEVKLTVEEVLKRPMFQHAEVVGGRAGLSRSVRWVHILETPQQGRFCNGGELVLSTGVGFGHDPDLRMQYLHELIQQKTAGLCLELGEYVQAVTPDLVELADHHRFPLIVFHRPVRFVEITLDLHELIVNVHTETLRTLGRYALSIQRLTLESQALAPILSHFQQAVQGQTFFLPVEGNALFAPAMAQSVQAEMRGLLEGFFQEEPGWVGGGAGGSEVGSMGLGQGVFSISERKQLLVQPVVTMGVGMGVLGVVLFEREADEFLSLTLEYTTTAVAQCLLRKLNLQDRTTDLQGRLLEALLENQPVVEEEVRKVLQVKQAGVGALGYQAVVVEVGGAAVEAASLEDLAGVVRTVFSRGGFQVLLRVKGARLYLLATDVFGSAAISSPSSRRMRLEKALAEVERLARQAFGALTDFRYGVSRAGREYARAYRFFQEAEQAMETAGVGFYEDLGVHRLLGLVREEHVSEAFVEDTLGPLLVYDREHGTPFAATLRAFLDHYDSKQEAADALFISRQTLYQRMEKIRELLGADCLATPEKRLCISVALRVLEGYKKGSFLR</sequence>
<dbReference type="InterPro" id="IPR042070">
    <property type="entry name" value="PucR_C-HTH_sf"/>
</dbReference>
<name>A0A074LIJ1_9BACL</name>
<evidence type="ECO:0000259" key="2">
    <source>
        <dbReference type="Pfam" id="PF07905"/>
    </source>
</evidence>
<dbReference type="InterPro" id="IPR041522">
    <property type="entry name" value="CdaR_GGDEF"/>
</dbReference>
<evidence type="ECO:0008006" key="7">
    <source>
        <dbReference type="Google" id="ProtNLM"/>
    </source>
</evidence>
<dbReference type="RefSeq" id="WP_038094510.1">
    <property type="nucleotide sequence ID" value="NZ_JMIR01000053.1"/>
</dbReference>
<dbReference type="Proteomes" id="UP000027931">
    <property type="component" value="Unassembled WGS sequence"/>
</dbReference>
<evidence type="ECO:0000259" key="4">
    <source>
        <dbReference type="Pfam" id="PF17853"/>
    </source>
</evidence>
<feature type="domain" description="Purine catabolism PurC-like" evidence="2">
    <location>
        <begin position="12"/>
        <end position="131"/>
    </location>
</feature>
<dbReference type="Pfam" id="PF13556">
    <property type="entry name" value="HTH_30"/>
    <property type="match status" value="1"/>
</dbReference>
<dbReference type="InterPro" id="IPR012914">
    <property type="entry name" value="PucR_dom"/>
</dbReference>
<protein>
    <recommendedName>
        <fullName evidence="7">PucR family transcriptional regulator</fullName>
    </recommendedName>
</protein>
<evidence type="ECO:0000256" key="1">
    <source>
        <dbReference type="ARBA" id="ARBA00006754"/>
    </source>
</evidence>
<proteinExistence type="inferred from homology"/>